<sequence length="264" mass="27190">MDRGTYDDAYLMTASDQRSHVIEAYQDQLKWLGERLNKDILRAQTSAGSGYSKLTQNCAIVNIKNDKSKPGLECKCETDSGESVSCQAEFSEFLVNNHGKLQSRLNGAASATCTGFSLFETVLGADCGGKAVSLIDLDKTCGVDGSGKLSCGELTGTGSSTTSSAAESSSMAPISTEEATPASSGSKGSSVDSHSSTERTSGQSSNPGQNSASDVMTTTAAMSASTETAESCGAVESLVAAIFSSGSIMATTSQFLGLFEGYLV</sequence>
<name>A0A1V6PM12_9EURO</name>
<protein>
    <submittedName>
        <fullName evidence="2">Uncharacterized protein</fullName>
    </submittedName>
</protein>
<comment type="caution">
    <text evidence="2">The sequence shown here is derived from an EMBL/GenBank/DDBJ whole genome shotgun (WGS) entry which is preliminary data.</text>
</comment>
<evidence type="ECO:0000313" key="2">
    <source>
        <dbReference type="EMBL" id="OQD78011.1"/>
    </source>
</evidence>
<feature type="compositionally biased region" description="Low complexity" evidence="1">
    <location>
        <begin position="211"/>
        <end position="222"/>
    </location>
</feature>
<dbReference type="InterPro" id="IPR036673">
    <property type="entry name" value="Cyanovirin-N_sf"/>
</dbReference>
<reference evidence="3" key="1">
    <citation type="journal article" date="2017" name="Nat. Microbiol.">
        <title>Global analysis of biosynthetic gene clusters reveals vast potential of secondary metabolite production in Penicillium species.</title>
        <authorList>
            <person name="Nielsen J.C."/>
            <person name="Grijseels S."/>
            <person name="Prigent S."/>
            <person name="Ji B."/>
            <person name="Dainat J."/>
            <person name="Nielsen K.F."/>
            <person name="Frisvad J.C."/>
            <person name="Workman M."/>
            <person name="Nielsen J."/>
        </authorList>
    </citation>
    <scope>NUCLEOTIDE SEQUENCE [LARGE SCALE GENOMIC DNA]</scope>
    <source>
        <strain evidence="3">IBT 31811</strain>
    </source>
</reference>
<gene>
    <name evidence="2" type="ORF">PENANT_c099G11751</name>
</gene>
<feature type="compositionally biased region" description="Low complexity" evidence="1">
    <location>
        <begin position="183"/>
        <end position="194"/>
    </location>
</feature>
<evidence type="ECO:0000313" key="3">
    <source>
        <dbReference type="Proteomes" id="UP000191672"/>
    </source>
</evidence>
<feature type="region of interest" description="Disordered" evidence="1">
    <location>
        <begin position="156"/>
        <end position="222"/>
    </location>
</feature>
<feature type="compositionally biased region" description="Polar residues" evidence="1">
    <location>
        <begin position="198"/>
        <end position="210"/>
    </location>
</feature>
<dbReference type="AlphaFoldDB" id="A0A1V6PM12"/>
<accession>A0A1V6PM12</accession>
<dbReference type="EMBL" id="MDYN01000099">
    <property type="protein sequence ID" value="OQD78011.1"/>
    <property type="molecule type" value="Genomic_DNA"/>
</dbReference>
<dbReference type="Gene3D" id="2.30.60.10">
    <property type="entry name" value="Cyanovirin-N"/>
    <property type="match status" value="1"/>
</dbReference>
<feature type="compositionally biased region" description="Low complexity" evidence="1">
    <location>
        <begin position="156"/>
        <end position="170"/>
    </location>
</feature>
<keyword evidence="3" id="KW-1185">Reference proteome</keyword>
<evidence type="ECO:0000256" key="1">
    <source>
        <dbReference type="SAM" id="MobiDB-lite"/>
    </source>
</evidence>
<dbReference type="SUPFAM" id="SSF51322">
    <property type="entry name" value="Cyanovirin-N"/>
    <property type="match status" value="1"/>
</dbReference>
<proteinExistence type="predicted"/>
<dbReference type="Proteomes" id="UP000191672">
    <property type="component" value="Unassembled WGS sequence"/>
</dbReference>
<feature type="compositionally biased region" description="Polar residues" evidence="1">
    <location>
        <begin position="171"/>
        <end position="182"/>
    </location>
</feature>
<organism evidence="2 3">
    <name type="scientific">Penicillium antarcticum</name>
    <dbReference type="NCBI Taxonomy" id="416450"/>
    <lineage>
        <taxon>Eukaryota</taxon>
        <taxon>Fungi</taxon>
        <taxon>Dikarya</taxon>
        <taxon>Ascomycota</taxon>
        <taxon>Pezizomycotina</taxon>
        <taxon>Eurotiomycetes</taxon>
        <taxon>Eurotiomycetidae</taxon>
        <taxon>Eurotiales</taxon>
        <taxon>Aspergillaceae</taxon>
        <taxon>Penicillium</taxon>
    </lineage>
</organism>